<dbReference type="AlphaFoldDB" id="A0ABD5PHV7"/>
<dbReference type="PANTHER" id="PTHR43309">
    <property type="entry name" value="5-OXOPROLINASE SUBUNIT C"/>
    <property type="match status" value="1"/>
</dbReference>
<evidence type="ECO:0000256" key="2">
    <source>
        <dbReference type="ARBA" id="ARBA00022801"/>
    </source>
</evidence>
<evidence type="ECO:0000259" key="4">
    <source>
        <dbReference type="SMART" id="SM00797"/>
    </source>
</evidence>
<keyword evidence="3" id="KW-0067">ATP-binding</keyword>
<keyword evidence="6" id="KW-1185">Reference proteome</keyword>
<dbReference type="GO" id="GO:0005524">
    <property type="term" value="F:ATP binding"/>
    <property type="evidence" value="ECO:0007669"/>
    <property type="project" value="UniProtKB-KW"/>
</dbReference>
<dbReference type="InterPro" id="IPR029000">
    <property type="entry name" value="Cyclophilin-like_dom_sf"/>
</dbReference>
<organism evidence="5 6">
    <name type="scientific">Halobium salinum</name>
    <dbReference type="NCBI Taxonomy" id="1364940"/>
    <lineage>
        <taxon>Archaea</taxon>
        <taxon>Methanobacteriati</taxon>
        <taxon>Methanobacteriota</taxon>
        <taxon>Stenosarchaea group</taxon>
        <taxon>Halobacteria</taxon>
        <taxon>Halobacteriales</taxon>
        <taxon>Haloferacaceae</taxon>
        <taxon>Halobium</taxon>
    </lineage>
</organism>
<comment type="caution">
    <text evidence="5">The sequence shown here is derived from an EMBL/GenBank/DDBJ whole genome shotgun (WGS) entry which is preliminary data.</text>
</comment>
<evidence type="ECO:0000256" key="1">
    <source>
        <dbReference type="ARBA" id="ARBA00022741"/>
    </source>
</evidence>
<gene>
    <name evidence="5" type="ORF">ACFO0N_21120</name>
</gene>
<dbReference type="GO" id="GO:0016787">
    <property type="term" value="F:hydrolase activity"/>
    <property type="evidence" value="ECO:0007669"/>
    <property type="project" value="UniProtKB-KW"/>
</dbReference>
<dbReference type="Proteomes" id="UP001595921">
    <property type="component" value="Unassembled WGS sequence"/>
</dbReference>
<dbReference type="Gene3D" id="2.40.100.10">
    <property type="entry name" value="Cyclophilin-like"/>
    <property type="match status" value="1"/>
</dbReference>
<evidence type="ECO:0000256" key="3">
    <source>
        <dbReference type="ARBA" id="ARBA00022840"/>
    </source>
</evidence>
<evidence type="ECO:0000313" key="6">
    <source>
        <dbReference type="Proteomes" id="UP001595921"/>
    </source>
</evidence>
<keyword evidence="2" id="KW-0378">Hydrolase</keyword>
<proteinExistence type="predicted"/>
<reference evidence="5 6" key="1">
    <citation type="journal article" date="2019" name="Int. J. Syst. Evol. Microbiol.">
        <title>The Global Catalogue of Microorganisms (GCM) 10K type strain sequencing project: providing services to taxonomists for standard genome sequencing and annotation.</title>
        <authorList>
            <consortium name="The Broad Institute Genomics Platform"/>
            <consortium name="The Broad Institute Genome Sequencing Center for Infectious Disease"/>
            <person name="Wu L."/>
            <person name="Ma J."/>
        </authorList>
    </citation>
    <scope>NUCLEOTIDE SEQUENCE [LARGE SCALE GENOMIC DNA]</scope>
    <source>
        <strain evidence="5 6">CGMCC 1.12553</strain>
    </source>
</reference>
<dbReference type="PANTHER" id="PTHR43309:SF3">
    <property type="entry name" value="5-OXOPROLINASE SUBUNIT C"/>
    <property type="match status" value="1"/>
</dbReference>
<dbReference type="SMART" id="SM00797">
    <property type="entry name" value="AHS2"/>
    <property type="match status" value="1"/>
</dbReference>
<dbReference type="InterPro" id="IPR003778">
    <property type="entry name" value="CT_A_B"/>
</dbReference>
<dbReference type="SUPFAM" id="SSF50891">
    <property type="entry name" value="Cyclophilin-like"/>
    <property type="match status" value="1"/>
</dbReference>
<evidence type="ECO:0000313" key="5">
    <source>
        <dbReference type="EMBL" id="MFC4360455.1"/>
    </source>
</evidence>
<name>A0ABD5PHV7_9EURY</name>
<dbReference type="NCBIfam" id="TIGR00724">
    <property type="entry name" value="urea_amlyse_rel"/>
    <property type="match status" value="1"/>
</dbReference>
<sequence>MIEILAGGISTTVQDTGRHGHYHIGMPPSGAMDPYAHAVANFLVGNDEGAATLEMTYQGADIRFTEPGVIALAGATMDGELDGESVPMWEAIAVDAGQELSLEFAVDGTRTYLAVAGGIDTEPVMESRSTYTLVGIGGHEGRTLEAGDELAVGEATHDRGALVGRAVDDDHVPSYDEDTVRVVLGLCDYRLTDESREELCSAEWTVAADADRVGYRLEGPDMEFESREQPFGAGPDPSNVVDLGYPVGSIQVPQQPIVLMQDAVTGGGYATVGTVISADRGLLAQRRTHQSVFFESVDVDEALDARAERREALDKVATSLSVDVD</sequence>
<dbReference type="Pfam" id="PF02626">
    <property type="entry name" value="CT_A_B"/>
    <property type="match status" value="1"/>
</dbReference>
<dbReference type="InterPro" id="IPR052708">
    <property type="entry name" value="PxpC"/>
</dbReference>
<protein>
    <submittedName>
        <fullName evidence="5">Biotin-dependent carboxyltransferase family protein</fullName>
    </submittedName>
</protein>
<dbReference type="EMBL" id="JBHSDS010000017">
    <property type="protein sequence ID" value="MFC4360455.1"/>
    <property type="molecule type" value="Genomic_DNA"/>
</dbReference>
<dbReference type="RefSeq" id="WP_267620657.1">
    <property type="nucleotide sequence ID" value="NZ_JAODIW010000005.1"/>
</dbReference>
<feature type="domain" description="Carboxyltransferase" evidence="4">
    <location>
        <begin position="23"/>
        <end position="312"/>
    </location>
</feature>
<keyword evidence="1" id="KW-0547">Nucleotide-binding</keyword>
<accession>A0ABD5PHV7</accession>